<comment type="caution">
    <text evidence="3">The sequence shown here is derived from an EMBL/GenBank/DDBJ whole genome shotgun (WGS) entry which is preliminary data.</text>
</comment>
<gene>
    <name evidence="3" type="ORF">A5893_06975</name>
</gene>
<keyword evidence="4" id="KW-1185">Reference proteome</keyword>
<dbReference type="InterPro" id="IPR001789">
    <property type="entry name" value="Sig_transdc_resp-reg_receiver"/>
</dbReference>
<dbReference type="AlphaFoldDB" id="A0A179DHX8"/>
<dbReference type="Gene3D" id="3.40.50.2300">
    <property type="match status" value="1"/>
</dbReference>
<sequence length="130" mass="14977">MQSFKYKKALLIDDNFIDNMINEKILKANNFAEEIVIKLSCETAISYLQQLEKNNEELPEVIFLDIRMPVKTGFDFLVEFQDLQSFNKEAIKIVMLSSSLDPTDHKKVIEFNNVTDFLGKPLTTALIKSI</sequence>
<dbReference type="STRING" id="1826909.A5893_06975"/>
<accession>A0A179DHX8</accession>
<evidence type="ECO:0000259" key="2">
    <source>
        <dbReference type="PROSITE" id="PS50110"/>
    </source>
</evidence>
<dbReference type="OrthoDB" id="1121174at2"/>
<evidence type="ECO:0000313" key="3">
    <source>
        <dbReference type="EMBL" id="OAQ40677.1"/>
    </source>
</evidence>
<dbReference type="InterPro" id="IPR011006">
    <property type="entry name" value="CheY-like_superfamily"/>
</dbReference>
<dbReference type="Proteomes" id="UP000078459">
    <property type="component" value="Unassembled WGS sequence"/>
</dbReference>
<organism evidence="3 4">
    <name type="scientific">Pedobacter psychrophilus</name>
    <dbReference type="NCBI Taxonomy" id="1826909"/>
    <lineage>
        <taxon>Bacteria</taxon>
        <taxon>Pseudomonadati</taxon>
        <taxon>Bacteroidota</taxon>
        <taxon>Sphingobacteriia</taxon>
        <taxon>Sphingobacteriales</taxon>
        <taxon>Sphingobacteriaceae</taxon>
        <taxon>Pedobacter</taxon>
    </lineage>
</organism>
<dbReference type="PANTHER" id="PTHR44520:SF2">
    <property type="entry name" value="RESPONSE REGULATOR RCP1"/>
    <property type="match status" value="1"/>
</dbReference>
<feature type="domain" description="Response regulatory" evidence="2">
    <location>
        <begin position="8"/>
        <end position="130"/>
    </location>
</feature>
<dbReference type="GO" id="GO:0000160">
    <property type="term" value="P:phosphorelay signal transduction system"/>
    <property type="evidence" value="ECO:0007669"/>
    <property type="project" value="InterPro"/>
</dbReference>
<keyword evidence="1" id="KW-0597">Phosphoprotein</keyword>
<dbReference type="EMBL" id="LWHJ01000022">
    <property type="protein sequence ID" value="OAQ40677.1"/>
    <property type="molecule type" value="Genomic_DNA"/>
</dbReference>
<evidence type="ECO:0000313" key="4">
    <source>
        <dbReference type="Proteomes" id="UP000078459"/>
    </source>
</evidence>
<dbReference type="PROSITE" id="PS50110">
    <property type="entry name" value="RESPONSE_REGULATORY"/>
    <property type="match status" value="1"/>
</dbReference>
<dbReference type="InterPro" id="IPR052893">
    <property type="entry name" value="TCS_response_regulator"/>
</dbReference>
<evidence type="ECO:0000256" key="1">
    <source>
        <dbReference type="PROSITE-ProRule" id="PRU00169"/>
    </source>
</evidence>
<reference evidence="3 4" key="1">
    <citation type="submission" date="2016-04" db="EMBL/GenBank/DDBJ databases">
        <authorList>
            <person name="Evans L.H."/>
            <person name="Alamgir A."/>
            <person name="Owens N."/>
            <person name="Weber N.D."/>
            <person name="Virtaneva K."/>
            <person name="Barbian K."/>
            <person name="Babar A."/>
            <person name="Rosenke K."/>
        </authorList>
    </citation>
    <scope>NUCLEOTIDE SEQUENCE [LARGE SCALE GENOMIC DNA]</scope>
    <source>
        <strain evidence="3 4">CCM 8644</strain>
    </source>
</reference>
<dbReference type="Pfam" id="PF00072">
    <property type="entry name" value="Response_reg"/>
    <property type="match status" value="1"/>
</dbReference>
<feature type="modified residue" description="4-aspartylphosphate" evidence="1">
    <location>
        <position position="65"/>
    </location>
</feature>
<reference evidence="3 4" key="2">
    <citation type="submission" date="2016-06" db="EMBL/GenBank/DDBJ databases">
        <title>Pedobacter psychrophilus sp. nov., isolated from Antarctic fragmentary rock.</title>
        <authorList>
            <person name="Svec P."/>
        </authorList>
    </citation>
    <scope>NUCLEOTIDE SEQUENCE [LARGE SCALE GENOMIC DNA]</scope>
    <source>
        <strain evidence="3 4">CCM 8644</strain>
    </source>
</reference>
<dbReference type="PANTHER" id="PTHR44520">
    <property type="entry name" value="RESPONSE REGULATOR RCP1-RELATED"/>
    <property type="match status" value="1"/>
</dbReference>
<proteinExistence type="predicted"/>
<name>A0A179DHX8_9SPHI</name>
<dbReference type="RefSeq" id="WP_068821909.1">
    <property type="nucleotide sequence ID" value="NZ_LWHJ01000022.1"/>
</dbReference>
<dbReference type="SUPFAM" id="SSF52172">
    <property type="entry name" value="CheY-like"/>
    <property type="match status" value="1"/>
</dbReference>
<dbReference type="SMART" id="SM00448">
    <property type="entry name" value="REC"/>
    <property type="match status" value="1"/>
</dbReference>
<protein>
    <submittedName>
        <fullName evidence="3">Response regulator receiver protein</fullName>
    </submittedName>
</protein>